<keyword evidence="6" id="KW-1185">Reference proteome</keyword>
<dbReference type="SUPFAM" id="SSF54695">
    <property type="entry name" value="POZ domain"/>
    <property type="match status" value="1"/>
</dbReference>
<dbReference type="InterPro" id="IPR011705">
    <property type="entry name" value="BACK"/>
</dbReference>
<organism evidence="5 6">
    <name type="scientific">Hermetia illucens</name>
    <name type="common">Black soldier fly</name>
    <dbReference type="NCBI Taxonomy" id="343691"/>
    <lineage>
        <taxon>Eukaryota</taxon>
        <taxon>Metazoa</taxon>
        <taxon>Ecdysozoa</taxon>
        <taxon>Arthropoda</taxon>
        <taxon>Hexapoda</taxon>
        <taxon>Insecta</taxon>
        <taxon>Pterygota</taxon>
        <taxon>Neoptera</taxon>
        <taxon>Endopterygota</taxon>
        <taxon>Diptera</taxon>
        <taxon>Brachycera</taxon>
        <taxon>Stratiomyomorpha</taxon>
        <taxon>Stratiomyidae</taxon>
        <taxon>Hermetiinae</taxon>
        <taxon>Hermetia</taxon>
    </lineage>
</organism>
<dbReference type="InterPro" id="IPR000210">
    <property type="entry name" value="BTB/POZ_dom"/>
</dbReference>
<feature type="domain" description="BTB" evidence="4">
    <location>
        <begin position="24"/>
        <end position="91"/>
    </location>
</feature>
<dbReference type="AlphaFoldDB" id="A0A7R8V6Z5"/>
<dbReference type="Gene3D" id="1.25.40.420">
    <property type="match status" value="1"/>
</dbReference>
<dbReference type="OrthoDB" id="6418787at2759"/>
<dbReference type="SMART" id="SM00225">
    <property type="entry name" value="BTB"/>
    <property type="match status" value="1"/>
</dbReference>
<dbReference type="SMART" id="SM00875">
    <property type="entry name" value="BACK"/>
    <property type="match status" value="1"/>
</dbReference>
<dbReference type="PANTHER" id="PTHR24412:SF489">
    <property type="entry name" value="RING FINGER DOMAIN AND KELCH REPEAT-CONTAINING PROTEIN DDB_G0271372"/>
    <property type="match status" value="1"/>
</dbReference>
<evidence type="ECO:0000313" key="5">
    <source>
        <dbReference type="EMBL" id="CAD7093584.1"/>
    </source>
</evidence>
<dbReference type="Proteomes" id="UP000594454">
    <property type="component" value="Chromosome 6"/>
</dbReference>
<dbReference type="CDD" id="cd14733">
    <property type="entry name" value="BACK"/>
    <property type="match status" value="1"/>
</dbReference>
<keyword evidence="3" id="KW-0009">Actin-binding</keyword>
<dbReference type="Pfam" id="PF00651">
    <property type="entry name" value="BTB"/>
    <property type="match status" value="1"/>
</dbReference>
<dbReference type="InParanoid" id="A0A7R8V6Z5"/>
<dbReference type="OMA" id="TWANIMI"/>
<dbReference type="InterPro" id="IPR011333">
    <property type="entry name" value="SKP1/BTB/POZ_sf"/>
</dbReference>
<dbReference type="Gene3D" id="3.30.710.10">
    <property type="entry name" value="Potassium Channel Kv1.1, Chain A"/>
    <property type="match status" value="1"/>
</dbReference>
<keyword evidence="1" id="KW-0880">Kelch repeat</keyword>
<dbReference type="PROSITE" id="PS50097">
    <property type="entry name" value="BTB"/>
    <property type="match status" value="1"/>
</dbReference>
<gene>
    <name evidence="5" type="ORF">HERILL_LOCUS15858</name>
</gene>
<evidence type="ECO:0000256" key="3">
    <source>
        <dbReference type="ARBA" id="ARBA00023203"/>
    </source>
</evidence>
<reference evidence="5 6" key="1">
    <citation type="submission" date="2020-11" db="EMBL/GenBank/DDBJ databases">
        <authorList>
            <person name="Wallbank WR R."/>
            <person name="Pardo Diaz C."/>
            <person name="Kozak K."/>
            <person name="Martin S."/>
            <person name="Jiggins C."/>
            <person name="Moest M."/>
            <person name="Warren A I."/>
            <person name="Generalovic N T."/>
            <person name="Byers J.R.P. K."/>
            <person name="Montejo-Kovacevich G."/>
            <person name="Yen C E."/>
        </authorList>
    </citation>
    <scope>NUCLEOTIDE SEQUENCE [LARGE SCALE GENOMIC DNA]</scope>
</reference>
<evidence type="ECO:0000256" key="1">
    <source>
        <dbReference type="ARBA" id="ARBA00022441"/>
    </source>
</evidence>
<keyword evidence="2" id="KW-0677">Repeat</keyword>
<name>A0A7R8V6Z5_HERIL</name>
<dbReference type="Pfam" id="PF07707">
    <property type="entry name" value="BACK"/>
    <property type="match status" value="1"/>
</dbReference>
<evidence type="ECO:0000259" key="4">
    <source>
        <dbReference type="PROSITE" id="PS50097"/>
    </source>
</evidence>
<dbReference type="EMBL" id="LR899014">
    <property type="protein sequence ID" value="CAD7093584.1"/>
    <property type="molecule type" value="Genomic_DNA"/>
</dbReference>
<dbReference type="PANTHER" id="PTHR24412">
    <property type="entry name" value="KELCH PROTEIN"/>
    <property type="match status" value="1"/>
</dbReference>
<evidence type="ECO:0000313" key="6">
    <source>
        <dbReference type="Proteomes" id="UP000594454"/>
    </source>
</evidence>
<proteinExistence type="predicted"/>
<accession>A0A7R8V6Z5</accession>
<protein>
    <recommendedName>
        <fullName evidence="4">BTB domain-containing protein</fullName>
    </recommendedName>
</protein>
<sequence>MKQLSQANHFKKIGVGFRFGLESFDLILRVHGRDIPVHQLILVRASKYFEFLFSGRFEESGKKVIEMDEFEFEIVELVVDFIYSRTVNLSSDNVVDVYELADFLQVTKLLLFCIRFMVESVNPTNCIAYWKLADFYSMPPLREILQTYICKHSGKVVKTTDFLELEFEDVKSIMTNVEMSRLEWVKSYKSIFSAMKAWMNHDTTRSVHSESLVTPTRNKGQLKPDSNAEIVCSGLAKLECSE</sequence>
<evidence type="ECO:0000256" key="2">
    <source>
        <dbReference type="ARBA" id="ARBA00022737"/>
    </source>
</evidence>